<evidence type="ECO:0000256" key="1">
    <source>
        <dbReference type="ARBA" id="ARBA00004651"/>
    </source>
</evidence>
<organism evidence="13 14">
    <name type="scientific">Methylococcus capsulatus</name>
    <dbReference type="NCBI Taxonomy" id="414"/>
    <lineage>
        <taxon>Bacteria</taxon>
        <taxon>Pseudomonadati</taxon>
        <taxon>Pseudomonadota</taxon>
        <taxon>Gammaproteobacteria</taxon>
        <taxon>Methylococcales</taxon>
        <taxon>Methylococcaceae</taxon>
        <taxon>Methylococcus</taxon>
    </lineage>
</organism>
<reference evidence="13" key="1">
    <citation type="submission" date="2023-03" db="EMBL/GenBank/DDBJ databases">
        <authorList>
            <person name="Pearce D."/>
        </authorList>
    </citation>
    <scope>NUCLEOTIDE SEQUENCE</scope>
    <source>
        <strain evidence="13">Mc</strain>
    </source>
</reference>
<dbReference type="PANTHER" id="PTHR43141">
    <property type="entry name" value="CYTOCHROME BD2 SUBUNIT II"/>
    <property type="match status" value="1"/>
</dbReference>
<keyword evidence="11 12" id="KW-0472">Membrane</keyword>
<keyword evidence="3" id="KW-0813">Transport</keyword>
<comment type="similarity">
    <text evidence="2">Belongs to the cytochrome ubiquinol oxidase subunit 2 family.</text>
</comment>
<comment type="subcellular location">
    <subcellularLocation>
        <location evidence="1">Cell membrane</location>
        <topology evidence="1">Multi-pass membrane protein</topology>
    </subcellularLocation>
</comment>
<dbReference type="GO" id="GO:0016682">
    <property type="term" value="F:oxidoreductase activity, acting on diphenols and related substances as donors, oxygen as acceptor"/>
    <property type="evidence" value="ECO:0007669"/>
    <property type="project" value="TreeGrafter"/>
</dbReference>
<evidence type="ECO:0000256" key="2">
    <source>
        <dbReference type="ARBA" id="ARBA00007543"/>
    </source>
</evidence>
<feature type="transmembrane region" description="Helical" evidence="12">
    <location>
        <begin position="84"/>
        <end position="102"/>
    </location>
</feature>
<sequence length="378" mass="40940">MFDYETMRVIWWVITGAVATGFVLTVGFDFGIGALLPFIGRNDVERRVVINTIGPTWDGNQVWLILLGGAIFAVWPAVYATLFSGLYIAMLLVLYTLFFRPVGFDYRSKLESPQWRNAWDWGLFIGGAVPPVLMGVLVGNLLVGLPFHLDGSLRTFYDGSFWGLLTPFPLLCGVIGLLACVFHGAVYLGCRTERPIEQRARRVAAIGGVVLVLLMVLAAAWVILGIPRPEILTMAGPNAPSNPMAKTVDFSGSWLGNFLAHPRLFVAPALAVLGVSAAAALAGSGRSAAAFAASAVGMGGLLWTVGFGLFPFMLISTTDPRSSLTIWDASASHLNLQWSLAITLMFLPIVLLYTRWAYRVIWGKVTAADIAKGDHTLY</sequence>
<keyword evidence="10" id="KW-0408">Iron</keyword>
<evidence type="ECO:0000256" key="8">
    <source>
        <dbReference type="ARBA" id="ARBA00022982"/>
    </source>
</evidence>
<protein>
    <submittedName>
        <fullName evidence="13">Cytochrome bd-I ubiquinol oxidase subunit II</fullName>
    </submittedName>
</protein>
<feature type="transmembrane region" description="Helical" evidence="12">
    <location>
        <begin position="335"/>
        <end position="354"/>
    </location>
</feature>
<evidence type="ECO:0000256" key="4">
    <source>
        <dbReference type="ARBA" id="ARBA00022475"/>
    </source>
</evidence>
<dbReference type="GO" id="GO:0070069">
    <property type="term" value="C:cytochrome complex"/>
    <property type="evidence" value="ECO:0007669"/>
    <property type="project" value="TreeGrafter"/>
</dbReference>
<evidence type="ECO:0000313" key="14">
    <source>
        <dbReference type="Proteomes" id="UP001158598"/>
    </source>
</evidence>
<evidence type="ECO:0000256" key="5">
    <source>
        <dbReference type="ARBA" id="ARBA00022617"/>
    </source>
</evidence>
<dbReference type="InterPro" id="IPR003317">
    <property type="entry name" value="Cyt-d_oxidase_su2"/>
</dbReference>
<dbReference type="GO" id="GO:0046872">
    <property type="term" value="F:metal ion binding"/>
    <property type="evidence" value="ECO:0007669"/>
    <property type="project" value="UniProtKB-KW"/>
</dbReference>
<dbReference type="GO" id="GO:0019646">
    <property type="term" value="P:aerobic electron transport chain"/>
    <property type="evidence" value="ECO:0007669"/>
    <property type="project" value="TreeGrafter"/>
</dbReference>
<dbReference type="PANTHER" id="PTHR43141:SF5">
    <property type="entry name" value="CYTOCHROME BD-I UBIQUINOL OXIDASE SUBUNIT 2"/>
    <property type="match status" value="1"/>
</dbReference>
<dbReference type="PIRSF" id="PIRSF000267">
    <property type="entry name" value="Cyt_oxidse_sub2"/>
    <property type="match status" value="1"/>
</dbReference>
<proteinExistence type="inferred from homology"/>
<evidence type="ECO:0000256" key="9">
    <source>
        <dbReference type="ARBA" id="ARBA00022989"/>
    </source>
</evidence>
<evidence type="ECO:0000256" key="6">
    <source>
        <dbReference type="ARBA" id="ARBA00022692"/>
    </source>
</evidence>
<gene>
    <name evidence="13" type="primary">cydB</name>
    <name evidence="13" type="ORF">MCNOR_0190</name>
</gene>
<feature type="transmembrane region" description="Helical" evidence="12">
    <location>
        <begin position="264"/>
        <end position="282"/>
    </location>
</feature>
<feature type="transmembrane region" description="Helical" evidence="12">
    <location>
        <begin position="202"/>
        <end position="224"/>
    </location>
</feature>
<keyword evidence="7" id="KW-0479">Metal-binding</keyword>
<evidence type="ECO:0000256" key="10">
    <source>
        <dbReference type="ARBA" id="ARBA00023004"/>
    </source>
</evidence>
<feature type="transmembrane region" description="Helical" evidence="12">
    <location>
        <begin position="12"/>
        <end position="39"/>
    </location>
</feature>
<dbReference type="EMBL" id="OX458332">
    <property type="protein sequence ID" value="CAI8726250.1"/>
    <property type="molecule type" value="Genomic_DNA"/>
</dbReference>
<evidence type="ECO:0000256" key="3">
    <source>
        <dbReference type="ARBA" id="ARBA00022448"/>
    </source>
</evidence>
<dbReference type="GO" id="GO:0009055">
    <property type="term" value="F:electron transfer activity"/>
    <property type="evidence" value="ECO:0007669"/>
    <property type="project" value="TreeGrafter"/>
</dbReference>
<keyword evidence="4" id="KW-1003">Cell membrane</keyword>
<accession>A0AA35US22</accession>
<dbReference type="Pfam" id="PF02322">
    <property type="entry name" value="Cyt_bd_oxida_II"/>
    <property type="match status" value="1"/>
</dbReference>
<name>A0AA35US22_METCP</name>
<keyword evidence="6 12" id="KW-0812">Transmembrane</keyword>
<keyword evidence="9 12" id="KW-1133">Transmembrane helix</keyword>
<dbReference type="AlphaFoldDB" id="A0AA35US22"/>
<dbReference type="RefSeq" id="WP_017365130.1">
    <property type="nucleotide sequence ID" value="NZ_CP079097.1"/>
</dbReference>
<evidence type="ECO:0000256" key="11">
    <source>
        <dbReference type="ARBA" id="ARBA00023136"/>
    </source>
</evidence>
<feature type="transmembrane region" description="Helical" evidence="12">
    <location>
        <begin position="168"/>
        <end position="190"/>
    </location>
</feature>
<keyword evidence="5" id="KW-0349">Heme</keyword>
<evidence type="ECO:0000313" key="13">
    <source>
        <dbReference type="EMBL" id="CAI8726250.1"/>
    </source>
</evidence>
<keyword evidence="8" id="KW-0249">Electron transport</keyword>
<evidence type="ECO:0000256" key="12">
    <source>
        <dbReference type="SAM" id="Phobius"/>
    </source>
</evidence>
<dbReference type="NCBIfam" id="TIGR00203">
    <property type="entry name" value="cydB"/>
    <property type="match status" value="1"/>
</dbReference>
<feature type="transmembrane region" description="Helical" evidence="12">
    <location>
        <begin position="123"/>
        <end position="148"/>
    </location>
</feature>
<dbReference type="Proteomes" id="UP001158598">
    <property type="component" value="Chromosome"/>
</dbReference>
<evidence type="ECO:0000256" key="7">
    <source>
        <dbReference type="ARBA" id="ARBA00022723"/>
    </source>
</evidence>
<dbReference type="GO" id="GO:0005886">
    <property type="term" value="C:plasma membrane"/>
    <property type="evidence" value="ECO:0007669"/>
    <property type="project" value="UniProtKB-SubCell"/>
</dbReference>
<feature type="transmembrane region" description="Helical" evidence="12">
    <location>
        <begin position="289"/>
        <end position="315"/>
    </location>
</feature>